<dbReference type="KEGG" id="rip:RIEPE_0210"/>
<gene>
    <name evidence="1" type="ordered locus">RIEPE_0210</name>
</gene>
<dbReference type="AlphaFoldDB" id="D4G818"/>
<proteinExistence type="predicted"/>
<keyword evidence="2" id="KW-1185">Reference proteome</keyword>
<dbReference type="EMBL" id="CP001085">
    <property type="protein sequence ID" value="ADD79722.1"/>
    <property type="molecule type" value="Genomic_DNA"/>
</dbReference>
<dbReference type="STRING" id="515618.RIEPE_0210"/>
<protein>
    <submittedName>
        <fullName evidence="1">Uncharacterized protein</fullName>
    </submittedName>
</protein>
<dbReference type="Proteomes" id="UP000001700">
    <property type="component" value="Chromosome"/>
</dbReference>
<name>D4G818_RIEPU</name>
<evidence type="ECO:0000313" key="2">
    <source>
        <dbReference type="Proteomes" id="UP000001700"/>
    </source>
</evidence>
<accession>D4G818</accession>
<dbReference type="HOGENOM" id="CLU_2510581_0_0_6"/>
<sequence>MYNFSIKKEIKKIRYKILIIFYFKSKKRIQLYKCFLNRFYSISTSKKFEKNQFFNFNLNIFSLRNLRKKKTDFSYIELIYKLFIH</sequence>
<reference evidence="1" key="1">
    <citation type="submission" date="2008-05" db="EMBL/GenBank/DDBJ databases">
        <title>Genome sequence of Riesia pediculicola USDA.</title>
        <authorList>
            <person name="Kirkness E.F."/>
        </authorList>
    </citation>
    <scope>NUCLEOTIDE SEQUENCE [LARGE SCALE GENOMIC DNA]</scope>
    <source>
        <strain evidence="1">USDA</strain>
    </source>
</reference>
<evidence type="ECO:0000313" key="1">
    <source>
        <dbReference type="EMBL" id="ADD79722.1"/>
    </source>
</evidence>
<organism evidence="1 2">
    <name type="scientific">Riesia pediculicola (strain USDA)</name>
    <dbReference type="NCBI Taxonomy" id="515618"/>
    <lineage>
        <taxon>Bacteria</taxon>
        <taxon>Pseudomonadati</taxon>
        <taxon>Pseudomonadota</taxon>
        <taxon>Gammaproteobacteria</taxon>
        <taxon>Enterobacterales</taxon>
        <taxon>Enterobacteriaceae</taxon>
        <taxon>Candidatus Riesia</taxon>
    </lineage>
</organism>